<dbReference type="InterPro" id="IPR038332">
    <property type="entry name" value="PPE_sf"/>
</dbReference>
<dbReference type="Proteomes" id="UP000192929">
    <property type="component" value="Unassembled WGS sequence"/>
</dbReference>
<dbReference type="SUPFAM" id="SSF140453">
    <property type="entry name" value="EsxAB dimer-like"/>
    <property type="match status" value="1"/>
</dbReference>
<evidence type="ECO:0000313" key="2">
    <source>
        <dbReference type="Proteomes" id="UP000192929"/>
    </source>
</evidence>
<sequence>MSQLASPVFPGTSPSAVSALVHERLCLVARHYDDAAEHLAGLASRIASLAETHGAWEGPGARSFRARADRHEQELRDVSHRCRETAQLVRTGAAALAERVAAVESIAQVGAPMAAALSTVLGVGLATGHAASASWGGSP</sequence>
<dbReference type="AlphaFoldDB" id="A0A1X7CA22"/>
<dbReference type="EMBL" id="FXAC01000002">
    <property type="protein sequence ID" value="SME92691.1"/>
    <property type="molecule type" value="Genomic_DNA"/>
</dbReference>
<name>A0A1X7CA22_9MICC</name>
<proteinExistence type="predicted"/>
<dbReference type="Gene3D" id="1.20.1260.20">
    <property type="entry name" value="PPE superfamily"/>
    <property type="match status" value="1"/>
</dbReference>
<accession>A0A1X7CA22</accession>
<gene>
    <name evidence="1" type="ORF">SAMN06296028_10236</name>
</gene>
<reference evidence="2" key="1">
    <citation type="submission" date="2017-04" db="EMBL/GenBank/DDBJ databases">
        <authorList>
            <person name="Varghese N."/>
            <person name="Submissions S."/>
        </authorList>
    </citation>
    <scope>NUCLEOTIDE SEQUENCE [LARGE SCALE GENOMIC DNA]</scope>
    <source>
        <strain evidence="2">NIO-1021</strain>
    </source>
</reference>
<evidence type="ECO:0000313" key="1">
    <source>
        <dbReference type="EMBL" id="SME92691.1"/>
    </source>
</evidence>
<dbReference type="RefSeq" id="WP_085106114.1">
    <property type="nucleotide sequence ID" value="NZ_FXAC01000002.1"/>
</dbReference>
<organism evidence="1 2">
    <name type="scientific">Kocuria marina subsp. indica</name>
    <dbReference type="NCBI Taxonomy" id="1049583"/>
    <lineage>
        <taxon>Bacteria</taxon>
        <taxon>Bacillati</taxon>
        <taxon>Actinomycetota</taxon>
        <taxon>Actinomycetes</taxon>
        <taxon>Micrococcales</taxon>
        <taxon>Micrococcaceae</taxon>
        <taxon>Kocuria</taxon>
    </lineage>
</organism>
<keyword evidence="2" id="KW-1185">Reference proteome</keyword>
<protein>
    <submittedName>
        <fullName evidence="1">Uncharacterized protein</fullName>
    </submittedName>
</protein>
<dbReference type="InterPro" id="IPR036689">
    <property type="entry name" value="ESAT-6-like_sf"/>
</dbReference>